<dbReference type="EMBL" id="JBHSRS010000018">
    <property type="protein sequence ID" value="MFC6281696.1"/>
    <property type="molecule type" value="Genomic_DNA"/>
</dbReference>
<dbReference type="PANTHER" id="PTHR46112:SF2">
    <property type="entry name" value="XAA-PRO AMINOPEPTIDASE P-RELATED"/>
    <property type="match status" value="1"/>
</dbReference>
<dbReference type="Pfam" id="PF00557">
    <property type="entry name" value="Peptidase_M24"/>
    <property type="match status" value="1"/>
</dbReference>
<gene>
    <name evidence="2" type="ORF">ACFQND_10675</name>
</gene>
<protein>
    <submittedName>
        <fullName evidence="2">M24 family metallopeptidase</fullName>
    </submittedName>
</protein>
<accession>A0ABW1TVP6</accession>
<dbReference type="InterPro" id="IPR050659">
    <property type="entry name" value="Peptidase_M24B"/>
</dbReference>
<dbReference type="SUPFAM" id="SSF55920">
    <property type="entry name" value="Creatinase/aminopeptidase"/>
    <property type="match status" value="1"/>
</dbReference>
<evidence type="ECO:0000259" key="1">
    <source>
        <dbReference type="Pfam" id="PF00557"/>
    </source>
</evidence>
<dbReference type="Proteomes" id="UP001596270">
    <property type="component" value="Unassembled WGS sequence"/>
</dbReference>
<organism evidence="2 3">
    <name type="scientific">Polaromonas aquatica</name>
    <dbReference type="NCBI Taxonomy" id="332657"/>
    <lineage>
        <taxon>Bacteria</taxon>
        <taxon>Pseudomonadati</taxon>
        <taxon>Pseudomonadota</taxon>
        <taxon>Betaproteobacteria</taxon>
        <taxon>Burkholderiales</taxon>
        <taxon>Comamonadaceae</taxon>
        <taxon>Polaromonas</taxon>
    </lineage>
</organism>
<evidence type="ECO:0000313" key="2">
    <source>
        <dbReference type="EMBL" id="MFC6281696.1"/>
    </source>
</evidence>
<comment type="caution">
    <text evidence="2">The sequence shown here is derived from an EMBL/GenBank/DDBJ whole genome shotgun (WGS) entry which is preliminary data.</text>
</comment>
<dbReference type="PANTHER" id="PTHR46112">
    <property type="entry name" value="AMINOPEPTIDASE"/>
    <property type="match status" value="1"/>
</dbReference>
<feature type="domain" description="Peptidase M24" evidence="1">
    <location>
        <begin position="43"/>
        <end position="278"/>
    </location>
</feature>
<proteinExistence type="predicted"/>
<dbReference type="CDD" id="cd01066">
    <property type="entry name" value="APP_MetAP"/>
    <property type="match status" value="1"/>
</dbReference>
<sequence>MPIGYYPAQRGPITRAYRALSGWLSKRPSSADQLADDQARAGFQRAQRLAYDCVTHVATQLHVGMSEIEAAELLDHYLIAHGAQRYLHRPFAWFGEHARFDGYSGYGDYHPSGRKLAAGDTAILDVSPMLDGYIGDVGYACALGDNPELSRAMTFMRELRAQIPPMFTSAMTPKDIWAEVDRLIHEAGYDNVHAKYPFCVLGHRVYRVKVKPGRGLRVPGGHMGWFSVQANMAFLNHGVFSQLLTPEHTGTKLGLWAIEPHIGWAGNGAKFEEILVVEPGRAYWLSDDVPHVTPATW</sequence>
<dbReference type="RefSeq" id="WP_371437306.1">
    <property type="nucleotide sequence ID" value="NZ_JBHSRS010000018.1"/>
</dbReference>
<name>A0ABW1TVP6_9BURK</name>
<dbReference type="InterPro" id="IPR036005">
    <property type="entry name" value="Creatinase/aminopeptidase-like"/>
</dbReference>
<keyword evidence="3" id="KW-1185">Reference proteome</keyword>
<dbReference type="Gene3D" id="3.90.230.10">
    <property type="entry name" value="Creatinase/methionine aminopeptidase superfamily"/>
    <property type="match status" value="1"/>
</dbReference>
<evidence type="ECO:0000313" key="3">
    <source>
        <dbReference type="Proteomes" id="UP001596270"/>
    </source>
</evidence>
<dbReference type="InterPro" id="IPR000994">
    <property type="entry name" value="Pept_M24"/>
</dbReference>
<reference evidence="3" key="1">
    <citation type="journal article" date="2019" name="Int. J. Syst. Evol. Microbiol.">
        <title>The Global Catalogue of Microorganisms (GCM) 10K type strain sequencing project: providing services to taxonomists for standard genome sequencing and annotation.</title>
        <authorList>
            <consortium name="The Broad Institute Genomics Platform"/>
            <consortium name="The Broad Institute Genome Sequencing Center for Infectious Disease"/>
            <person name="Wu L."/>
            <person name="Ma J."/>
        </authorList>
    </citation>
    <scope>NUCLEOTIDE SEQUENCE [LARGE SCALE GENOMIC DNA]</scope>
    <source>
        <strain evidence="3">CCUG 39402</strain>
    </source>
</reference>